<evidence type="ECO:0000256" key="1">
    <source>
        <dbReference type="SAM" id="MobiDB-lite"/>
    </source>
</evidence>
<protein>
    <submittedName>
        <fullName evidence="2">(northern house mosquito) hypothetical protein</fullName>
    </submittedName>
</protein>
<feature type="region of interest" description="Disordered" evidence="1">
    <location>
        <begin position="1"/>
        <end position="103"/>
    </location>
</feature>
<name>A0A8D8L4E5_CULPI</name>
<reference evidence="2" key="1">
    <citation type="submission" date="2021-05" db="EMBL/GenBank/DDBJ databases">
        <authorList>
            <person name="Alioto T."/>
            <person name="Alioto T."/>
            <person name="Gomez Garrido J."/>
        </authorList>
    </citation>
    <scope>NUCLEOTIDE SEQUENCE</scope>
</reference>
<evidence type="ECO:0000313" key="2">
    <source>
        <dbReference type="EMBL" id="CAG6602460.1"/>
    </source>
</evidence>
<feature type="compositionally biased region" description="Low complexity" evidence="1">
    <location>
        <begin position="15"/>
        <end position="34"/>
    </location>
</feature>
<sequence length="128" mass="14092">MARSGSRTAARKSTRSTARTRSATGSRSAAATTGNHNSKTSWRSIYRVPVWTQSVTNAGTRVHHSSAELPNRKRRSTTDSTHRNWSSTTIKQQQQQPVPSLPNRRLPVSLLLCPLPLRSSSNRSSSPV</sequence>
<organism evidence="2">
    <name type="scientific">Culex pipiens</name>
    <name type="common">House mosquito</name>
    <dbReference type="NCBI Taxonomy" id="7175"/>
    <lineage>
        <taxon>Eukaryota</taxon>
        <taxon>Metazoa</taxon>
        <taxon>Ecdysozoa</taxon>
        <taxon>Arthropoda</taxon>
        <taxon>Hexapoda</taxon>
        <taxon>Insecta</taxon>
        <taxon>Pterygota</taxon>
        <taxon>Neoptera</taxon>
        <taxon>Endopterygota</taxon>
        <taxon>Diptera</taxon>
        <taxon>Nematocera</taxon>
        <taxon>Culicoidea</taxon>
        <taxon>Culicidae</taxon>
        <taxon>Culicinae</taxon>
        <taxon>Culicini</taxon>
        <taxon>Culex</taxon>
        <taxon>Culex</taxon>
    </lineage>
</organism>
<dbReference type="EMBL" id="HBUE01242621">
    <property type="protein sequence ID" value="CAG6550172.1"/>
    <property type="molecule type" value="Transcribed_RNA"/>
</dbReference>
<proteinExistence type="predicted"/>
<feature type="compositionally biased region" description="Polar residues" evidence="1">
    <location>
        <begin position="83"/>
        <end position="98"/>
    </location>
</feature>
<dbReference type="AlphaFoldDB" id="A0A8D8L4E5"/>
<dbReference type="EMBL" id="HBUE01349690">
    <property type="protein sequence ID" value="CAG6602460.1"/>
    <property type="molecule type" value="Transcribed_RNA"/>
</dbReference>
<accession>A0A8D8L4E5</accession>